<sequence>MDNSSRKPSLKKLKSKLIAKLFGQPHMKNVIEVQTLQDENFPGATSSSTPNSGLEGEARAEEVRLYGAQCCPLGPDGKGIFRSLGSSSYLSDDEGSGSDLAPISNKRKKRCVSVETRKQAKRQVSTSSSSSSQAIQIAHQINNPSNMAGSTLTKTQKKKVKKTPKNAERKTDNAQYTEFTSDSN</sequence>
<feature type="region of interest" description="Disordered" evidence="1">
    <location>
        <begin position="40"/>
        <end position="59"/>
    </location>
</feature>
<protein>
    <submittedName>
        <fullName evidence="2">Uncharacterized protein</fullName>
    </submittedName>
</protein>
<feature type="compositionally biased region" description="Polar residues" evidence="1">
    <location>
        <begin position="40"/>
        <end position="52"/>
    </location>
</feature>
<dbReference type="EMBL" id="HACG01011416">
    <property type="protein sequence ID" value="CEK58281.1"/>
    <property type="molecule type" value="Transcribed_RNA"/>
</dbReference>
<feature type="compositionally biased region" description="Polar residues" evidence="1">
    <location>
        <begin position="133"/>
        <end position="150"/>
    </location>
</feature>
<proteinExistence type="predicted"/>
<reference evidence="2" key="1">
    <citation type="submission" date="2014-12" db="EMBL/GenBank/DDBJ databases">
        <title>Insight into the proteome of Arion vulgaris.</title>
        <authorList>
            <person name="Aradska J."/>
            <person name="Bulat T."/>
            <person name="Smidak R."/>
            <person name="Sarate P."/>
            <person name="Gangsoo J."/>
            <person name="Sialana F."/>
            <person name="Bilban M."/>
            <person name="Lubec G."/>
        </authorList>
    </citation>
    <scope>NUCLEOTIDE SEQUENCE</scope>
    <source>
        <tissue evidence="2">Skin</tissue>
    </source>
</reference>
<accession>A0A0B6YR68</accession>
<organism evidence="2">
    <name type="scientific">Arion vulgaris</name>
    <dbReference type="NCBI Taxonomy" id="1028688"/>
    <lineage>
        <taxon>Eukaryota</taxon>
        <taxon>Metazoa</taxon>
        <taxon>Spiralia</taxon>
        <taxon>Lophotrochozoa</taxon>
        <taxon>Mollusca</taxon>
        <taxon>Gastropoda</taxon>
        <taxon>Heterobranchia</taxon>
        <taxon>Euthyneura</taxon>
        <taxon>Panpulmonata</taxon>
        <taxon>Eupulmonata</taxon>
        <taxon>Stylommatophora</taxon>
        <taxon>Helicina</taxon>
        <taxon>Arionoidea</taxon>
        <taxon>Arionidae</taxon>
        <taxon>Arion</taxon>
    </lineage>
</organism>
<evidence type="ECO:0000256" key="1">
    <source>
        <dbReference type="SAM" id="MobiDB-lite"/>
    </source>
</evidence>
<feature type="compositionally biased region" description="Polar residues" evidence="1">
    <location>
        <begin position="173"/>
        <end position="184"/>
    </location>
</feature>
<gene>
    <name evidence="2" type="primary">ORF32556</name>
</gene>
<feature type="region of interest" description="Disordered" evidence="1">
    <location>
        <begin position="85"/>
        <end position="184"/>
    </location>
</feature>
<evidence type="ECO:0000313" key="2">
    <source>
        <dbReference type="EMBL" id="CEK58281.1"/>
    </source>
</evidence>
<dbReference type="AlphaFoldDB" id="A0A0B6YR68"/>
<name>A0A0B6YR68_9EUPU</name>
<feature type="compositionally biased region" description="Basic residues" evidence="1">
    <location>
        <begin position="155"/>
        <end position="164"/>
    </location>
</feature>